<dbReference type="Proteomes" id="UP000001194">
    <property type="component" value="Unassembled WGS sequence"/>
</dbReference>
<dbReference type="AlphaFoldDB" id="B0DZT5"/>
<dbReference type="RefSeq" id="XP_001889431.1">
    <property type="nucleotide sequence ID" value="XM_001889396.1"/>
</dbReference>
<dbReference type="HOGENOM" id="CLU_637891_0_0_1"/>
<gene>
    <name evidence="1" type="ORF">LACBIDRAFT_334641</name>
</gene>
<dbReference type="STRING" id="486041.B0DZT5"/>
<sequence>MHISIGRRPLHHQHLLLARLLCRTAIGIDIFLVKLVWKLRGLTIRTVDTLHLLSHPAETFRGSTAPLKFCDATVSTTHVRGSLLNDIIVNVENRHQGIIHSHPYPQSSSQSDQSLLRTYSSSRPAEAIVRAVSDVFDVADEDPLPARPTRNTGFGAESEYDRSSRDTLAFRRRRARAFRHIILARMGGRPRVLGDFVPDEEFDTSYEGLLRLAASFGEAKPRSTPSHVISSMETAEYKDWATADSDKRCPNCLDDLQGQLLVEGDNLAIRNQESAPLAMLHGRVMLNSRVEAGGEGYRDSGAEFAEWREGYVGSFRRVSGRNSRRARSRSVSNKRRLPMRRVELWEEVFHGRCTSPPTPVPFSPRYFQIFSVHICEADKWRFYFGGRSWCGAPGEDGSNFSNSYIPLMLSHTRRLRCKIAQQGVPLAAFD</sequence>
<dbReference type="EMBL" id="DS547157">
    <property type="protein sequence ID" value="EDQ99888.1"/>
    <property type="molecule type" value="Genomic_DNA"/>
</dbReference>
<accession>B0DZT5</accession>
<dbReference type="OrthoDB" id="8062037at2759"/>
<dbReference type="InParanoid" id="B0DZT5"/>
<protein>
    <submittedName>
        <fullName evidence="1">Predicted protein</fullName>
    </submittedName>
</protein>
<keyword evidence="2" id="KW-1185">Reference proteome</keyword>
<reference evidence="1 2" key="1">
    <citation type="journal article" date="2008" name="Nature">
        <title>The genome of Laccaria bicolor provides insights into mycorrhizal symbiosis.</title>
        <authorList>
            <person name="Martin F."/>
            <person name="Aerts A."/>
            <person name="Ahren D."/>
            <person name="Brun A."/>
            <person name="Danchin E.G.J."/>
            <person name="Duchaussoy F."/>
            <person name="Gibon J."/>
            <person name="Kohler A."/>
            <person name="Lindquist E."/>
            <person name="Pereda V."/>
            <person name="Salamov A."/>
            <person name="Shapiro H.J."/>
            <person name="Wuyts J."/>
            <person name="Blaudez D."/>
            <person name="Buee M."/>
            <person name="Brokstein P."/>
            <person name="Canbaeck B."/>
            <person name="Cohen D."/>
            <person name="Courty P.E."/>
            <person name="Coutinho P.M."/>
            <person name="Delaruelle C."/>
            <person name="Detter J.C."/>
            <person name="Deveau A."/>
            <person name="DiFazio S."/>
            <person name="Duplessis S."/>
            <person name="Fraissinet-Tachet L."/>
            <person name="Lucic E."/>
            <person name="Frey-Klett P."/>
            <person name="Fourrey C."/>
            <person name="Feussner I."/>
            <person name="Gay G."/>
            <person name="Grimwood J."/>
            <person name="Hoegger P.J."/>
            <person name="Jain P."/>
            <person name="Kilaru S."/>
            <person name="Labbe J."/>
            <person name="Lin Y.C."/>
            <person name="Legue V."/>
            <person name="Le Tacon F."/>
            <person name="Marmeisse R."/>
            <person name="Melayah D."/>
            <person name="Montanini B."/>
            <person name="Muratet M."/>
            <person name="Nehls U."/>
            <person name="Niculita-Hirzel H."/>
            <person name="Oudot-Le Secq M.P."/>
            <person name="Peter M."/>
            <person name="Quesneville H."/>
            <person name="Rajashekar B."/>
            <person name="Reich M."/>
            <person name="Rouhier N."/>
            <person name="Schmutz J."/>
            <person name="Yin T."/>
            <person name="Chalot M."/>
            <person name="Henrissat B."/>
            <person name="Kuees U."/>
            <person name="Lucas S."/>
            <person name="Van de Peer Y."/>
            <person name="Podila G.K."/>
            <person name="Polle A."/>
            <person name="Pukkila P.J."/>
            <person name="Richardson P.M."/>
            <person name="Rouze P."/>
            <person name="Sanders I.R."/>
            <person name="Stajich J.E."/>
            <person name="Tunlid A."/>
            <person name="Tuskan G."/>
            <person name="Grigoriev I.V."/>
        </authorList>
    </citation>
    <scope>NUCLEOTIDE SEQUENCE [LARGE SCALE GENOMIC DNA]</scope>
    <source>
        <strain evidence="2">S238N-H82 / ATCC MYA-4686</strain>
    </source>
</reference>
<evidence type="ECO:0000313" key="1">
    <source>
        <dbReference type="EMBL" id="EDQ99888.1"/>
    </source>
</evidence>
<dbReference type="GeneID" id="6085094"/>
<dbReference type="KEGG" id="lbc:LACBIDRAFT_334641"/>
<proteinExistence type="predicted"/>
<organism evidence="2">
    <name type="scientific">Laccaria bicolor (strain S238N-H82 / ATCC MYA-4686)</name>
    <name type="common">Bicoloured deceiver</name>
    <name type="synonym">Laccaria laccata var. bicolor</name>
    <dbReference type="NCBI Taxonomy" id="486041"/>
    <lineage>
        <taxon>Eukaryota</taxon>
        <taxon>Fungi</taxon>
        <taxon>Dikarya</taxon>
        <taxon>Basidiomycota</taxon>
        <taxon>Agaricomycotina</taxon>
        <taxon>Agaricomycetes</taxon>
        <taxon>Agaricomycetidae</taxon>
        <taxon>Agaricales</taxon>
        <taxon>Agaricineae</taxon>
        <taxon>Hydnangiaceae</taxon>
        <taxon>Laccaria</taxon>
    </lineage>
</organism>
<name>B0DZT5_LACBS</name>
<evidence type="ECO:0000313" key="2">
    <source>
        <dbReference type="Proteomes" id="UP000001194"/>
    </source>
</evidence>